<dbReference type="RefSeq" id="YP_010776700.1">
    <property type="nucleotide sequence ID" value="NC_075034.1"/>
</dbReference>
<dbReference type="KEGG" id="vg:80513311"/>
<keyword evidence="2" id="KW-1185">Reference proteome</keyword>
<evidence type="ECO:0000313" key="1">
    <source>
        <dbReference type="EMBL" id="ANB50949.1"/>
    </source>
</evidence>
<protein>
    <submittedName>
        <fullName evidence="1">Uncharacterized protein</fullName>
    </submittedName>
</protein>
<dbReference type="GeneID" id="80513311"/>
<organism evidence="1 2">
    <name type="scientific">Powai lake megavirus</name>
    <dbReference type="NCBI Taxonomy" id="1842663"/>
    <lineage>
        <taxon>Viruses</taxon>
        <taxon>Varidnaviria</taxon>
        <taxon>Bamfordvirae</taxon>
        <taxon>Nucleocytoviricota</taxon>
        <taxon>Megaviricetes</taxon>
        <taxon>Imitervirales</taxon>
        <taxon>Mimiviridae</taxon>
        <taxon>Megamimivirinae</taxon>
        <taxon>Megavirus</taxon>
        <taxon>Megavirus powaiense</taxon>
    </lineage>
</organism>
<reference evidence="1 2" key="1">
    <citation type="journal article" date="2016" name="Genome Announc.">
        <title>Complete Genome Sequence of a New Megavirus Family Member Isolated from an Inland Water Lake for the First Time in India.</title>
        <authorList>
            <person name="Chatterjee A."/>
            <person name="Ali F."/>
            <person name="Bange D."/>
            <person name="Kondabagil K."/>
        </authorList>
    </citation>
    <scope>NUCLEOTIDE SEQUENCE [LARGE SCALE GENOMIC DNA]</scope>
    <source>
        <strain evidence="1">1</strain>
    </source>
</reference>
<dbReference type="Proteomes" id="UP000241365">
    <property type="component" value="Segment"/>
</dbReference>
<sequence length="360" mass="41872">MMNISILIKTLVSIPNDSQKNNKLGELIKTVDNLEPNDISDIIACYYNDIDKMYAIKIILMSNKIILPICPSIPYILDEISSDYQKIEILKVMRKYLTKIMTKNILIDTLEIICSDNYKISAVEILLPFVNQPIITVIKPIFSKISSDYYIISVFKIILMYIHTIDINNIIKELKCIMSDYYRLEYIKLILKKMDIIFDNILAIIKNITSDHYIIEILKIFSNYNFSITDLQLLELYQLVNNPNTLINITDLFYNKIDTINDIDYFCRELSKITTHNIYNHIVDKFKIDTSISDQFKPNNTIIIDSITNNKHINDIINNNDNIIDSEITCTKQSIVMDNSTITITKYYSDGSLVQYTKNI</sequence>
<proteinExistence type="predicted"/>
<evidence type="ECO:0000313" key="2">
    <source>
        <dbReference type="Proteomes" id="UP000241365"/>
    </source>
</evidence>
<name>A0A167RP74_9VIRU</name>
<accession>A0A167RP74</accession>
<dbReference type="EMBL" id="KU877344">
    <property type="protein sequence ID" value="ANB50949.1"/>
    <property type="molecule type" value="Genomic_DNA"/>
</dbReference>